<dbReference type="EMBL" id="LAVV01008617">
    <property type="protein sequence ID" value="KNZ52360.1"/>
    <property type="molecule type" value="Genomic_DNA"/>
</dbReference>
<accession>A0A0L6UX02</accession>
<organism evidence="1 2">
    <name type="scientific">Puccinia sorghi</name>
    <dbReference type="NCBI Taxonomy" id="27349"/>
    <lineage>
        <taxon>Eukaryota</taxon>
        <taxon>Fungi</taxon>
        <taxon>Dikarya</taxon>
        <taxon>Basidiomycota</taxon>
        <taxon>Pucciniomycotina</taxon>
        <taxon>Pucciniomycetes</taxon>
        <taxon>Pucciniales</taxon>
        <taxon>Pucciniaceae</taxon>
        <taxon>Puccinia</taxon>
    </lineage>
</organism>
<protein>
    <submittedName>
        <fullName evidence="1">Uncharacterized protein</fullName>
    </submittedName>
</protein>
<reference evidence="1 2" key="1">
    <citation type="submission" date="2015-08" db="EMBL/GenBank/DDBJ databases">
        <title>Next Generation Sequencing and Analysis of the Genome of Puccinia sorghi L Schw, the Causal Agent of Maize Common Rust.</title>
        <authorList>
            <person name="Rochi L."/>
            <person name="Burguener G."/>
            <person name="Darino M."/>
            <person name="Turjanski A."/>
            <person name="Kreff E."/>
            <person name="Dieguez M.J."/>
            <person name="Sacco F."/>
        </authorList>
    </citation>
    <scope>NUCLEOTIDE SEQUENCE [LARGE SCALE GENOMIC DNA]</scope>
    <source>
        <strain evidence="1 2">RO10H11247</strain>
    </source>
</reference>
<evidence type="ECO:0000313" key="1">
    <source>
        <dbReference type="EMBL" id="KNZ52360.1"/>
    </source>
</evidence>
<gene>
    <name evidence="1" type="ORF">VP01_3603g1</name>
</gene>
<dbReference type="Proteomes" id="UP000037035">
    <property type="component" value="Unassembled WGS sequence"/>
</dbReference>
<comment type="caution">
    <text evidence="1">The sequence shown here is derived from an EMBL/GenBank/DDBJ whole genome shotgun (WGS) entry which is preliminary data.</text>
</comment>
<keyword evidence="2" id="KW-1185">Reference proteome</keyword>
<proteinExistence type="predicted"/>
<dbReference type="VEuPathDB" id="FungiDB:VP01_3603g1"/>
<evidence type="ECO:0000313" key="2">
    <source>
        <dbReference type="Proteomes" id="UP000037035"/>
    </source>
</evidence>
<name>A0A0L6UX02_9BASI</name>
<dbReference type="AlphaFoldDB" id="A0A0L6UX02"/>
<sequence length="163" mass="19091">MATTSIFGYKDEIKPGHHIVHLMLNGDCRYHYTSLIQYDDFLNATIQLFFKEEPIFVNWKVNQLAQSSIRLEITPPPFLKSIPENNPTIMKLQPFLVKKNSFRNAKISLTPIWNYNPNIPQTTQPPPFIKLIEEKASFQSSQEIWLTTLKHHQIQAPKFLKKR</sequence>